<dbReference type="SUPFAM" id="SSF51735">
    <property type="entry name" value="NAD(P)-binding Rossmann-fold domains"/>
    <property type="match status" value="2"/>
</dbReference>
<evidence type="ECO:0000256" key="1">
    <source>
        <dbReference type="ARBA" id="ARBA00022723"/>
    </source>
</evidence>
<dbReference type="GO" id="GO:0008270">
    <property type="term" value="F:zinc ion binding"/>
    <property type="evidence" value="ECO:0007669"/>
    <property type="project" value="InterPro"/>
</dbReference>
<evidence type="ECO:0000256" key="4">
    <source>
        <dbReference type="RuleBase" id="RU361277"/>
    </source>
</evidence>
<evidence type="ECO:0000313" key="8">
    <source>
        <dbReference type="Proteomes" id="UP000838878"/>
    </source>
</evidence>
<dbReference type="EMBL" id="OV170221">
    <property type="protein sequence ID" value="CAH0712884.1"/>
    <property type="molecule type" value="Genomic_DNA"/>
</dbReference>
<keyword evidence="2 4" id="KW-0862">Zinc</keyword>
<proteinExistence type="inferred from homology"/>
<keyword evidence="8" id="KW-1185">Reference proteome</keyword>
<comment type="similarity">
    <text evidence="4">Belongs to the zinc-containing alcohol dehydrogenase family.</text>
</comment>
<dbReference type="InterPro" id="IPR050129">
    <property type="entry name" value="Zn_alcohol_dh"/>
</dbReference>
<organism evidence="7 8">
    <name type="scientific">Brenthis ino</name>
    <name type="common">lesser marbled fritillary</name>
    <dbReference type="NCBI Taxonomy" id="405034"/>
    <lineage>
        <taxon>Eukaryota</taxon>
        <taxon>Metazoa</taxon>
        <taxon>Ecdysozoa</taxon>
        <taxon>Arthropoda</taxon>
        <taxon>Hexapoda</taxon>
        <taxon>Insecta</taxon>
        <taxon>Pterygota</taxon>
        <taxon>Neoptera</taxon>
        <taxon>Endopterygota</taxon>
        <taxon>Lepidoptera</taxon>
        <taxon>Glossata</taxon>
        <taxon>Ditrysia</taxon>
        <taxon>Papilionoidea</taxon>
        <taxon>Nymphalidae</taxon>
        <taxon>Heliconiinae</taxon>
        <taxon>Argynnini</taxon>
        <taxon>Brenthis</taxon>
    </lineage>
</organism>
<feature type="domain" description="Alcohol dehydrogenase-like C-terminal" evidence="5">
    <location>
        <begin position="532"/>
        <end position="649"/>
    </location>
</feature>
<keyword evidence="3" id="KW-0560">Oxidoreductase</keyword>
<accession>A0A8S4I1H8</accession>
<dbReference type="InterPro" id="IPR013154">
    <property type="entry name" value="ADH-like_N"/>
</dbReference>
<evidence type="ECO:0000256" key="2">
    <source>
        <dbReference type="ARBA" id="ARBA00022833"/>
    </source>
</evidence>
<name>A0A8S4I1H8_9NEOP</name>
<dbReference type="Gene3D" id="3.40.50.720">
    <property type="entry name" value="NAD(P)-binding Rossmann-like Domain"/>
    <property type="match status" value="2"/>
</dbReference>
<evidence type="ECO:0000259" key="6">
    <source>
        <dbReference type="Pfam" id="PF08240"/>
    </source>
</evidence>
<reference evidence="7" key="1">
    <citation type="submission" date="2021-12" db="EMBL/GenBank/DDBJ databases">
        <authorList>
            <person name="Martin H S."/>
        </authorList>
    </citation>
    <scope>NUCLEOTIDE SEQUENCE</scope>
</reference>
<dbReference type="PROSITE" id="PS00059">
    <property type="entry name" value="ADH_ZINC"/>
    <property type="match status" value="2"/>
</dbReference>
<dbReference type="InterPro" id="IPR036291">
    <property type="entry name" value="NAD(P)-bd_dom_sf"/>
</dbReference>
<evidence type="ECO:0000313" key="7">
    <source>
        <dbReference type="EMBL" id="CAH0712884.1"/>
    </source>
</evidence>
<dbReference type="Pfam" id="PF08240">
    <property type="entry name" value="ADH_N"/>
    <property type="match status" value="2"/>
</dbReference>
<feature type="domain" description="Alcohol dehydrogenase-like N-terminal" evidence="6">
    <location>
        <begin position="380"/>
        <end position="492"/>
    </location>
</feature>
<dbReference type="PANTHER" id="PTHR43401:SF2">
    <property type="entry name" value="L-THREONINE 3-DEHYDROGENASE"/>
    <property type="match status" value="1"/>
</dbReference>
<feature type="domain" description="Alcohol dehydrogenase-like C-terminal" evidence="5">
    <location>
        <begin position="179"/>
        <end position="296"/>
    </location>
</feature>
<keyword evidence="1 4" id="KW-0479">Metal-binding</keyword>
<dbReference type="Gene3D" id="3.90.180.10">
    <property type="entry name" value="Medium-chain alcohol dehydrogenases, catalytic domain"/>
    <property type="match status" value="2"/>
</dbReference>
<feature type="non-terminal residue" evidence="7">
    <location>
        <position position="695"/>
    </location>
</feature>
<dbReference type="InterPro" id="IPR002328">
    <property type="entry name" value="ADH_Zn_CS"/>
</dbReference>
<protein>
    <submittedName>
        <fullName evidence="7">Uncharacterized protein</fullName>
    </submittedName>
</protein>
<dbReference type="Proteomes" id="UP000838878">
    <property type="component" value="Chromosome 1"/>
</dbReference>
<dbReference type="AlphaFoldDB" id="A0A8S4I1H8"/>
<gene>
    <name evidence="7" type="ORF">BINO364_LOCUS107</name>
</gene>
<dbReference type="OrthoDB" id="3941538at2759"/>
<dbReference type="InterPro" id="IPR011032">
    <property type="entry name" value="GroES-like_sf"/>
</dbReference>
<dbReference type="SUPFAM" id="SSF50129">
    <property type="entry name" value="GroES-like"/>
    <property type="match status" value="2"/>
</dbReference>
<feature type="domain" description="Alcohol dehydrogenase-like N-terminal" evidence="6">
    <location>
        <begin position="27"/>
        <end position="139"/>
    </location>
</feature>
<dbReference type="GO" id="GO:0016491">
    <property type="term" value="F:oxidoreductase activity"/>
    <property type="evidence" value="ECO:0007669"/>
    <property type="project" value="UniProtKB-KW"/>
</dbReference>
<dbReference type="PANTHER" id="PTHR43401">
    <property type="entry name" value="L-THREONINE 3-DEHYDROGENASE"/>
    <property type="match status" value="1"/>
</dbReference>
<dbReference type="InterPro" id="IPR013149">
    <property type="entry name" value="ADH-like_C"/>
</dbReference>
<comment type="cofactor">
    <cofactor evidence="4">
        <name>Zn(2+)</name>
        <dbReference type="ChEBI" id="CHEBI:29105"/>
    </cofactor>
</comment>
<evidence type="ECO:0000256" key="3">
    <source>
        <dbReference type="ARBA" id="ARBA00023002"/>
    </source>
</evidence>
<evidence type="ECO:0000259" key="5">
    <source>
        <dbReference type="Pfam" id="PF00107"/>
    </source>
</evidence>
<dbReference type="Pfam" id="PF00107">
    <property type="entry name" value="ADH_zinc_N"/>
    <property type="match status" value="2"/>
</dbReference>
<sequence>MKAVVFNGADLTLKYDENYPMPKIVDDTDVIVKVEYSGVCGTDLHIIQGEFPALKVRPLPLGHEFSGVVYQTGKAAVFKVGQKVVVDPNRACNLCNFCRDGKYQYCLTAGINSTIGIWKDGGWAQYVRCPQDQVYVLPDGITTEQAGLCEPYSCVSHGFDRAMPISVGSKILIVGAGIIGNLWITTLHLQGHRDVTVSEMNKSRLDIVKKLDTGYRLVTPDVLASEKQLYDVIVDCTGVGKVMEMSFNYLRHGGKYVLFGCCPPTHQASINPYEIYDKELTIVGVKINPFSFPKAIGLLKAMGDRYLNYDKLGVKTYPLSGYKDALEDLKAGNISKAIHCGIDKHRTVIFNLKMKAVVFNGTDLTLKYDENYPMPKIVDDTDVIIKVEYAGVCGTDLHIIQGEFPASKERPMPLGHEFSGVVYQTGKAAIFKVGQKVVVDPSRACNLCNFCRDGKYQYCLTAGINSTIGIWKDGGWAQYVRCPQDQVYVLPDGLTTEQAGLCEPYSCVSHGFDRAMPISVGSKILIVGAGIIGNLWITTLHLQGHRDVTVSEMNTSRLDIVKKLDTGYRLVTPDVLASEKQLYDVIVDCTGVGKVMEISFNYLRHGGKYVMFGCCPPTHQASINPYEIYDKELTIVGVKINPFSFPKAIGLLKAMGDRYLNYDKLGVKTYPLSGYKDALKDLKAGNISKAVFKVE</sequence>